<dbReference type="FunFam" id="2.60.260.20:FF:000005">
    <property type="entry name" value="Chaperone protein dnaJ 1, mitochondrial"/>
    <property type="match status" value="1"/>
</dbReference>
<keyword evidence="3" id="KW-0863">Zinc-finger</keyword>
<organism evidence="7 8">
    <name type="scientific">Candidatus Roizmanbacteria bacterium GW2011_GWA1_41_13</name>
    <dbReference type="NCBI Taxonomy" id="1618474"/>
    <lineage>
        <taxon>Bacteria</taxon>
        <taxon>Candidatus Roizmaniibacteriota</taxon>
    </lineage>
</organism>
<dbReference type="SUPFAM" id="SSF46565">
    <property type="entry name" value="Chaperone J-domain"/>
    <property type="match status" value="1"/>
</dbReference>
<dbReference type="PROSITE" id="PS00636">
    <property type="entry name" value="DNAJ_1"/>
    <property type="match status" value="1"/>
</dbReference>
<dbReference type="CDD" id="cd06257">
    <property type="entry name" value="DnaJ"/>
    <property type="match status" value="1"/>
</dbReference>
<dbReference type="GO" id="GO:0042026">
    <property type="term" value="P:protein refolding"/>
    <property type="evidence" value="ECO:0007669"/>
    <property type="project" value="TreeGrafter"/>
</dbReference>
<sequence length="289" mass="32771">MANNTDFYQILGVSKNASDQELKSAYRKQALKWHPDKHAGEAKKEAEEKFKEINRAYEVLRDPQKKQMYDQLGHNAFTRNGSGGPGGFGAGSPFSGGFQQGPFQYSYSSSGNVNFEDLFGGSDPFDIFEQFFGGAYGGQRQRKPVYQVTIDFMDAIKGTEKSFVIQGKQRKIKIPAGVDDNMRIRFNDFDLIVQVKPHDRFKRQGQNIVLDQKITFSQAALGDTIEIPTIDGIFKLKVRPGTQPGTLIRLQGKGVPHPQLNRRGDQYIRFIIEIPKNLSRRQKELLREF</sequence>
<keyword evidence="1" id="KW-0479">Metal-binding</keyword>
<evidence type="ECO:0000256" key="1">
    <source>
        <dbReference type="ARBA" id="ARBA00022723"/>
    </source>
</evidence>
<dbReference type="CDD" id="cd10747">
    <property type="entry name" value="DnaJ_C"/>
    <property type="match status" value="1"/>
</dbReference>
<protein>
    <recommendedName>
        <fullName evidence="6">J domain-containing protein</fullName>
    </recommendedName>
</protein>
<dbReference type="AlphaFoldDB" id="A0A0G0UZI8"/>
<dbReference type="Gene3D" id="1.10.287.110">
    <property type="entry name" value="DnaJ domain"/>
    <property type="match status" value="1"/>
</dbReference>
<proteinExistence type="predicted"/>
<keyword evidence="2" id="KW-0677">Repeat</keyword>
<dbReference type="InterPro" id="IPR008971">
    <property type="entry name" value="HSP40/DnaJ_pept-bd"/>
</dbReference>
<accession>A0A0G0UZI8</accession>
<dbReference type="InterPro" id="IPR002939">
    <property type="entry name" value="DnaJ_C"/>
</dbReference>
<dbReference type="PANTHER" id="PTHR43096:SF52">
    <property type="entry name" value="DNAJ HOMOLOG 1, MITOCHONDRIAL-RELATED"/>
    <property type="match status" value="1"/>
</dbReference>
<dbReference type="EMBL" id="LCAN01000014">
    <property type="protein sequence ID" value="KKR94043.1"/>
    <property type="molecule type" value="Genomic_DNA"/>
</dbReference>
<dbReference type="Pfam" id="PF00226">
    <property type="entry name" value="DnaJ"/>
    <property type="match status" value="1"/>
</dbReference>
<evidence type="ECO:0000313" key="8">
    <source>
        <dbReference type="Proteomes" id="UP000034961"/>
    </source>
</evidence>
<dbReference type="PRINTS" id="PR00625">
    <property type="entry name" value="JDOMAIN"/>
</dbReference>
<dbReference type="PATRIC" id="fig|1618474.3.peg.557"/>
<comment type="caution">
    <text evidence="7">The sequence shown here is derived from an EMBL/GenBank/DDBJ whole genome shotgun (WGS) entry which is preliminary data.</text>
</comment>
<evidence type="ECO:0000313" key="7">
    <source>
        <dbReference type="EMBL" id="KKR94043.1"/>
    </source>
</evidence>
<name>A0A0G0UZI8_9BACT</name>
<dbReference type="PROSITE" id="PS50076">
    <property type="entry name" value="DNAJ_2"/>
    <property type="match status" value="1"/>
</dbReference>
<dbReference type="PANTHER" id="PTHR43096">
    <property type="entry name" value="DNAJ HOMOLOG 1, MITOCHONDRIAL-RELATED"/>
    <property type="match status" value="1"/>
</dbReference>
<dbReference type="GO" id="GO:0008270">
    <property type="term" value="F:zinc ion binding"/>
    <property type="evidence" value="ECO:0007669"/>
    <property type="project" value="UniProtKB-KW"/>
</dbReference>
<keyword evidence="4" id="KW-0862">Zinc</keyword>
<dbReference type="InterPro" id="IPR018253">
    <property type="entry name" value="DnaJ_domain_CS"/>
</dbReference>
<dbReference type="Gene3D" id="2.60.260.20">
    <property type="entry name" value="Urease metallochaperone UreE, N-terminal domain"/>
    <property type="match status" value="2"/>
</dbReference>
<dbReference type="InterPro" id="IPR036869">
    <property type="entry name" value="J_dom_sf"/>
</dbReference>
<dbReference type="GO" id="GO:0051082">
    <property type="term" value="F:unfolded protein binding"/>
    <property type="evidence" value="ECO:0007669"/>
    <property type="project" value="InterPro"/>
</dbReference>
<evidence type="ECO:0000256" key="5">
    <source>
        <dbReference type="ARBA" id="ARBA00023186"/>
    </source>
</evidence>
<dbReference type="GO" id="GO:0005737">
    <property type="term" value="C:cytoplasm"/>
    <property type="evidence" value="ECO:0007669"/>
    <property type="project" value="TreeGrafter"/>
</dbReference>
<dbReference type="Pfam" id="PF01556">
    <property type="entry name" value="DnaJ_C"/>
    <property type="match status" value="1"/>
</dbReference>
<reference evidence="7 8" key="1">
    <citation type="journal article" date="2015" name="Nature">
        <title>rRNA introns, odd ribosomes, and small enigmatic genomes across a large radiation of phyla.</title>
        <authorList>
            <person name="Brown C.T."/>
            <person name="Hug L.A."/>
            <person name="Thomas B.C."/>
            <person name="Sharon I."/>
            <person name="Castelle C.J."/>
            <person name="Singh A."/>
            <person name="Wilkins M.J."/>
            <person name="Williams K.H."/>
            <person name="Banfield J.F."/>
        </authorList>
    </citation>
    <scope>NUCLEOTIDE SEQUENCE [LARGE SCALE GENOMIC DNA]</scope>
</reference>
<evidence type="ECO:0000256" key="2">
    <source>
        <dbReference type="ARBA" id="ARBA00022737"/>
    </source>
</evidence>
<evidence type="ECO:0000256" key="4">
    <source>
        <dbReference type="ARBA" id="ARBA00022833"/>
    </source>
</evidence>
<dbReference type="Proteomes" id="UP000034961">
    <property type="component" value="Unassembled WGS sequence"/>
</dbReference>
<keyword evidence="5" id="KW-0143">Chaperone</keyword>
<dbReference type="SMART" id="SM00271">
    <property type="entry name" value="DnaJ"/>
    <property type="match status" value="1"/>
</dbReference>
<feature type="domain" description="J" evidence="6">
    <location>
        <begin position="6"/>
        <end position="73"/>
    </location>
</feature>
<dbReference type="SUPFAM" id="SSF49493">
    <property type="entry name" value="HSP40/DnaJ peptide-binding domain"/>
    <property type="match status" value="2"/>
</dbReference>
<evidence type="ECO:0000259" key="6">
    <source>
        <dbReference type="PROSITE" id="PS50076"/>
    </source>
</evidence>
<gene>
    <name evidence="7" type="ORF">UU41_C0014G0021</name>
</gene>
<dbReference type="InterPro" id="IPR001623">
    <property type="entry name" value="DnaJ_domain"/>
</dbReference>
<evidence type="ECO:0000256" key="3">
    <source>
        <dbReference type="ARBA" id="ARBA00022771"/>
    </source>
</evidence>